<dbReference type="AlphaFoldDB" id="A0ABD3PJU6"/>
<evidence type="ECO:0000313" key="8">
    <source>
        <dbReference type="Proteomes" id="UP001530400"/>
    </source>
</evidence>
<dbReference type="GO" id="GO:0008033">
    <property type="term" value="P:tRNA processing"/>
    <property type="evidence" value="ECO:0007669"/>
    <property type="project" value="UniProtKB-KW"/>
</dbReference>
<dbReference type="SUPFAM" id="SSF143437">
    <property type="entry name" value="THUMP domain-like"/>
    <property type="match status" value="1"/>
</dbReference>
<dbReference type="PANTHER" id="PTHR14911:SF13">
    <property type="entry name" value="TRNA (GUANINE(6)-N2)-METHYLTRANSFERASE THUMP3"/>
    <property type="match status" value="1"/>
</dbReference>
<evidence type="ECO:0000256" key="3">
    <source>
        <dbReference type="ARBA" id="ARBA00022603"/>
    </source>
</evidence>
<dbReference type="Proteomes" id="UP001530400">
    <property type="component" value="Unassembled WGS sequence"/>
</dbReference>
<dbReference type="Gene3D" id="3.40.50.150">
    <property type="entry name" value="Vaccinia Virus protein VP39"/>
    <property type="match status" value="1"/>
</dbReference>
<dbReference type="InterPro" id="IPR027450">
    <property type="entry name" value="AlkB-like"/>
</dbReference>
<dbReference type="EMBL" id="JALLPJ020000591">
    <property type="protein sequence ID" value="KAL3787923.1"/>
    <property type="molecule type" value="Genomic_DNA"/>
</dbReference>
<sequence>MEDYLIPLKTPCVYYDPTFLPPTDANEAFDDLLQNTPWEISPKINRWVTLMELHPNNDNNNDAYKYRDAPGKAIQGFPPTIMKLKAAAEQWYNSKQKGSGSDYESTPVSFNICLLNYYPTSQHRLGWHSDREELGRSTPIASISLGNPRTFLVRSKTDGMNDRASIKMEHGSMVVMENICQLRYLHSVPKEDSVDGKEEDNRGRINVTFRCKDYSMGATAGELEHERRDQWIDGIQTESGDADVMACGWKITMDASEKELGGVVFGDDIRYYDEGLHAELKVEYLIRTNIGAECYCAAELEEVMDIERYTMLSRPFGVAGYVAVCKNSDDDTDDGEDESQVLDALLQLRTAHHILRYHDHFDLDDVLGFMREKDGAADLTKASLDGEMLYQYYKDRLVSKEGCVQTLADLESGTFRVSSERIGNHGFQAPEVEREMGGALSEYYTNVKPKMNDFDINVRIDVVADKVIIATQQNVDDLSKGRHFLRFRNAVTIKTNLAYAMIRCANIQPGDLVCDPFCGSGTILLEALDCYRGQQIKCVGMDVSRRSANGARDNALAEGFREDVIQFHCCDARNFRKHLEEESVSAIVSNLPWGVMTGHKNVSDLQSMYEVFLRTAWYILKPGGRIVMLVLRGLQLTRIIRKLSGRYKLLSVNVVRTTNNLPSIVVVEKLAADEVRDSVKRQLSYLAQFVNVSSEMYQAVHYEKIDETTL</sequence>
<dbReference type="InterPro" id="IPR029063">
    <property type="entry name" value="SAM-dependent_MTases_sf"/>
</dbReference>
<dbReference type="Pfam" id="PF02926">
    <property type="entry name" value="THUMP"/>
    <property type="match status" value="1"/>
</dbReference>
<dbReference type="InterPro" id="IPR000241">
    <property type="entry name" value="RlmKL-like_Mtase"/>
</dbReference>
<dbReference type="GO" id="GO:0032259">
    <property type="term" value="P:methylation"/>
    <property type="evidence" value="ECO:0007669"/>
    <property type="project" value="UniProtKB-KW"/>
</dbReference>
<evidence type="ECO:0000256" key="1">
    <source>
        <dbReference type="ARBA" id="ARBA00004496"/>
    </source>
</evidence>
<dbReference type="InterPro" id="IPR053943">
    <property type="entry name" value="RlmKL-like_Mtase_CS"/>
</dbReference>
<dbReference type="InterPro" id="IPR037151">
    <property type="entry name" value="AlkB-like_sf"/>
</dbReference>
<protein>
    <recommendedName>
        <fullName evidence="6">Fe2OG dioxygenase domain-containing protein</fullName>
    </recommendedName>
</protein>
<dbReference type="PROSITE" id="PS01261">
    <property type="entry name" value="UPF0020"/>
    <property type="match status" value="1"/>
</dbReference>
<dbReference type="InterPro" id="IPR005123">
    <property type="entry name" value="Oxoglu/Fe-dep_dioxygenase_dom"/>
</dbReference>
<keyword evidence="8" id="KW-1185">Reference proteome</keyword>
<keyword evidence="2" id="KW-0963">Cytoplasm</keyword>
<dbReference type="PROSITE" id="PS51471">
    <property type="entry name" value="FE2OG_OXY"/>
    <property type="match status" value="1"/>
</dbReference>
<dbReference type="GO" id="GO:0008173">
    <property type="term" value="F:RNA methyltransferase activity"/>
    <property type="evidence" value="ECO:0007669"/>
    <property type="project" value="UniProtKB-ARBA"/>
</dbReference>
<organism evidence="7 8">
    <name type="scientific">Cyclotella atomus</name>
    <dbReference type="NCBI Taxonomy" id="382360"/>
    <lineage>
        <taxon>Eukaryota</taxon>
        <taxon>Sar</taxon>
        <taxon>Stramenopiles</taxon>
        <taxon>Ochrophyta</taxon>
        <taxon>Bacillariophyta</taxon>
        <taxon>Coscinodiscophyceae</taxon>
        <taxon>Thalassiosirophycidae</taxon>
        <taxon>Stephanodiscales</taxon>
        <taxon>Stephanodiscaceae</taxon>
        <taxon>Cyclotella</taxon>
    </lineage>
</organism>
<evidence type="ECO:0000256" key="4">
    <source>
        <dbReference type="ARBA" id="ARBA00022679"/>
    </source>
</evidence>
<evidence type="ECO:0000313" key="7">
    <source>
        <dbReference type="EMBL" id="KAL3787923.1"/>
    </source>
</evidence>
<dbReference type="InterPro" id="IPR004114">
    <property type="entry name" value="THUMP_dom"/>
</dbReference>
<dbReference type="PANTHER" id="PTHR14911">
    <property type="entry name" value="THUMP DOMAIN-CONTAINING"/>
    <property type="match status" value="1"/>
</dbReference>
<dbReference type="CDD" id="cd02440">
    <property type="entry name" value="AdoMet_MTases"/>
    <property type="match status" value="1"/>
</dbReference>
<dbReference type="PRINTS" id="PR00507">
    <property type="entry name" value="N12N6MTFRASE"/>
</dbReference>
<comment type="subcellular location">
    <subcellularLocation>
        <location evidence="1">Cytoplasm</location>
    </subcellularLocation>
</comment>
<dbReference type="Gene3D" id="3.30.2130.30">
    <property type="match status" value="1"/>
</dbReference>
<evidence type="ECO:0000256" key="2">
    <source>
        <dbReference type="ARBA" id="ARBA00022490"/>
    </source>
</evidence>
<reference evidence="7 8" key="1">
    <citation type="submission" date="2024-10" db="EMBL/GenBank/DDBJ databases">
        <title>Updated reference genomes for cyclostephanoid diatoms.</title>
        <authorList>
            <person name="Roberts W.R."/>
            <person name="Alverson A.J."/>
        </authorList>
    </citation>
    <scope>NUCLEOTIDE SEQUENCE [LARGE SCALE GENOMIC DNA]</scope>
    <source>
        <strain evidence="7 8">AJA010-31</strain>
    </source>
</reference>
<evidence type="ECO:0000256" key="5">
    <source>
        <dbReference type="ARBA" id="ARBA00022694"/>
    </source>
</evidence>
<keyword evidence="5" id="KW-0819">tRNA processing</keyword>
<dbReference type="GO" id="GO:0005737">
    <property type="term" value="C:cytoplasm"/>
    <property type="evidence" value="ECO:0007669"/>
    <property type="project" value="UniProtKB-SubCell"/>
</dbReference>
<feature type="domain" description="Fe2OG dioxygenase" evidence="6">
    <location>
        <begin position="109"/>
        <end position="213"/>
    </location>
</feature>
<keyword evidence="4" id="KW-0808">Transferase</keyword>
<accession>A0ABD3PJU6</accession>
<dbReference type="SMART" id="SM00981">
    <property type="entry name" value="THUMP"/>
    <property type="match status" value="1"/>
</dbReference>
<dbReference type="Gene3D" id="2.60.120.590">
    <property type="entry name" value="Alpha-ketoglutarate-dependent dioxygenase AlkB-like"/>
    <property type="match status" value="1"/>
</dbReference>
<comment type="caution">
    <text evidence="7">The sequence shown here is derived from an EMBL/GenBank/DDBJ whole genome shotgun (WGS) entry which is preliminary data.</text>
</comment>
<name>A0ABD3PJU6_9STRA</name>
<dbReference type="Pfam" id="PF01170">
    <property type="entry name" value="UPF0020"/>
    <property type="match status" value="1"/>
</dbReference>
<dbReference type="GO" id="GO:0043527">
    <property type="term" value="C:tRNA methyltransferase complex"/>
    <property type="evidence" value="ECO:0007669"/>
    <property type="project" value="UniProtKB-ARBA"/>
</dbReference>
<gene>
    <name evidence="7" type="ORF">ACHAWO_001072</name>
</gene>
<evidence type="ECO:0000259" key="6">
    <source>
        <dbReference type="PROSITE" id="PS51471"/>
    </source>
</evidence>
<dbReference type="SUPFAM" id="SSF53335">
    <property type="entry name" value="S-adenosyl-L-methionine-dependent methyltransferases"/>
    <property type="match status" value="1"/>
</dbReference>
<dbReference type="Pfam" id="PF13532">
    <property type="entry name" value="2OG-FeII_Oxy_2"/>
    <property type="match status" value="1"/>
</dbReference>
<keyword evidence="3" id="KW-0489">Methyltransferase</keyword>
<dbReference type="SUPFAM" id="SSF51197">
    <property type="entry name" value="Clavaminate synthase-like"/>
    <property type="match status" value="1"/>
</dbReference>
<proteinExistence type="predicted"/>